<sequence length="477" mass="53649">MDPEYDPSHKTSSITSTTSTNSWDTVPSLTASSICDVDSPSLHDQPTFDDCPFVGDQLGFVMPFEDFATPNDNDVLNDTDQKNFNQFLDNFFTDGTPPTTLTGKGKQPTGPSNEGAPIFLHQSHEITIPHTASMDKETPQKPLLSSHRQRKPKLERLDEITTIDDQKKEDDASAETNADYQHQRPCRDLLTEDEKRANHIASEQKRRNTIRTGFKEMTEIIPTLKNINNSKSTILFKAVEYIRHLDKRNRGLRDKLSSLQVRLEVEGRMGGFMRGPHHLLRRHSHYYNEHQHKRSRSNSQSQGQQLPPEAVAALLAHKNQQKQLELLQEQLRYQQELLAKHNISTAHMNSPRSTSSRHLSMDDRAPPSSSPSSNMYYSISIPTDHPLSTTASQSSSLSSSSSSSQRHPSVHNHQFPPSQHAHPHHRSSAPALVMPNMLDDHWHSTTADASPLGVASFNIPADEEYGRNLSSTSKLRS</sequence>
<dbReference type="InterPro" id="IPR036638">
    <property type="entry name" value="HLH_DNA-bd_sf"/>
</dbReference>
<feature type="region of interest" description="Disordered" evidence="6">
    <location>
        <begin position="131"/>
        <end position="182"/>
    </location>
</feature>
<feature type="region of interest" description="Disordered" evidence="6">
    <location>
        <begin position="1"/>
        <end position="23"/>
    </location>
</feature>
<feature type="compositionally biased region" description="Polar residues" evidence="6">
    <location>
        <begin position="342"/>
        <end position="358"/>
    </location>
</feature>
<feature type="compositionally biased region" description="Low complexity" evidence="6">
    <location>
        <begin position="93"/>
        <end position="111"/>
    </location>
</feature>
<dbReference type="InterPro" id="IPR011598">
    <property type="entry name" value="bHLH_dom"/>
</dbReference>
<keyword evidence="5" id="KW-0539">Nucleus</keyword>
<name>A0A1X2IGB0_9FUNG</name>
<reference evidence="8 9" key="1">
    <citation type="submission" date="2016-07" db="EMBL/GenBank/DDBJ databases">
        <title>Pervasive Adenine N6-methylation of Active Genes in Fungi.</title>
        <authorList>
            <consortium name="DOE Joint Genome Institute"/>
            <person name="Mondo S.J."/>
            <person name="Dannebaum R.O."/>
            <person name="Kuo R.C."/>
            <person name="Labutti K."/>
            <person name="Haridas S."/>
            <person name="Kuo A."/>
            <person name="Salamov A."/>
            <person name="Ahrendt S.R."/>
            <person name="Lipzen A."/>
            <person name="Sullivan W."/>
            <person name="Andreopoulos W.B."/>
            <person name="Clum A."/>
            <person name="Lindquist E."/>
            <person name="Daum C."/>
            <person name="Ramamoorthy G.K."/>
            <person name="Gryganskyi A."/>
            <person name="Culley D."/>
            <person name="Magnuson J.K."/>
            <person name="James T.Y."/>
            <person name="O'Malley M.A."/>
            <person name="Stajich J.E."/>
            <person name="Spatafora J.W."/>
            <person name="Visel A."/>
            <person name="Grigoriev I.V."/>
        </authorList>
    </citation>
    <scope>NUCLEOTIDE SEQUENCE [LARGE SCALE GENOMIC DNA]</scope>
    <source>
        <strain evidence="8 9">NRRL 1336</strain>
    </source>
</reference>
<keyword evidence="3" id="KW-0238">DNA-binding</keyword>
<dbReference type="STRING" id="90262.A0A1X2IGB0"/>
<dbReference type="PANTHER" id="PTHR15741:SF27">
    <property type="entry name" value="TRANSCRIPTION FACTOR AP-4"/>
    <property type="match status" value="1"/>
</dbReference>
<organism evidence="8 9">
    <name type="scientific">Absidia repens</name>
    <dbReference type="NCBI Taxonomy" id="90262"/>
    <lineage>
        <taxon>Eukaryota</taxon>
        <taxon>Fungi</taxon>
        <taxon>Fungi incertae sedis</taxon>
        <taxon>Mucoromycota</taxon>
        <taxon>Mucoromycotina</taxon>
        <taxon>Mucoromycetes</taxon>
        <taxon>Mucorales</taxon>
        <taxon>Cunninghamellaceae</taxon>
        <taxon>Absidia</taxon>
    </lineage>
</organism>
<feature type="compositionally biased region" description="Low complexity" evidence="6">
    <location>
        <begin position="10"/>
        <end position="23"/>
    </location>
</feature>
<evidence type="ECO:0000256" key="4">
    <source>
        <dbReference type="ARBA" id="ARBA00023163"/>
    </source>
</evidence>
<evidence type="ECO:0000256" key="2">
    <source>
        <dbReference type="ARBA" id="ARBA00023015"/>
    </source>
</evidence>
<evidence type="ECO:0000256" key="3">
    <source>
        <dbReference type="ARBA" id="ARBA00023125"/>
    </source>
</evidence>
<proteinExistence type="predicted"/>
<dbReference type="SMART" id="SM00353">
    <property type="entry name" value="HLH"/>
    <property type="match status" value="1"/>
</dbReference>
<keyword evidence="9" id="KW-1185">Reference proteome</keyword>
<dbReference type="Pfam" id="PF00010">
    <property type="entry name" value="HLH"/>
    <property type="match status" value="1"/>
</dbReference>
<dbReference type="GO" id="GO:0046983">
    <property type="term" value="F:protein dimerization activity"/>
    <property type="evidence" value="ECO:0007669"/>
    <property type="project" value="InterPro"/>
</dbReference>
<dbReference type="GO" id="GO:0000981">
    <property type="term" value="F:DNA-binding transcription factor activity, RNA polymerase II-specific"/>
    <property type="evidence" value="ECO:0007669"/>
    <property type="project" value="TreeGrafter"/>
</dbReference>
<evidence type="ECO:0000313" key="8">
    <source>
        <dbReference type="EMBL" id="ORZ15963.1"/>
    </source>
</evidence>
<dbReference type="GO" id="GO:0005634">
    <property type="term" value="C:nucleus"/>
    <property type="evidence" value="ECO:0007669"/>
    <property type="project" value="UniProtKB-SubCell"/>
</dbReference>
<feature type="compositionally biased region" description="Basic and acidic residues" evidence="6">
    <location>
        <begin position="152"/>
        <end position="171"/>
    </location>
</feature>
<evidence type="ECO:0000256" key="1">
    <source>
        <dbReference type="ARBA" id="ARBA00004123"/>
    </source>
</evidence>
<gene>
    <name evidence="8" type="ORF">BCR42DRAFT_416217</name>
</gene>
<comment type="caution">
    <text evidence="8">The sequence shown here is derived from an EMBL/GenBank/DDBJ whole genome shotgun (WGS) entry which is preliminary data.</text>
</comment>
<comment type="subcellular location">
    <subcellularLocation>
        <location evidence="1">Nucleus</location>
    </subcellularLocation>
</comment>
<feature type="region of interest" description="Disordered" evidence="6">
    <location>
        <begin position="93"/>
        <end position="117"/>
    </location>
</feature>
<dbReference type="PROSITE" id="PS50888">
    <property type="entry name" value="BHLH"/>
    <property type="match status" value="1"/>
</dbReference>
<keyword evidence="4" id="KW-0804">Transcription</keyword>
<dbReference type="Proteomes" id="UP000193560">
    <property type="component" value="Unassembled WGS sequence"/>
</dbReference>
<dbReference type="PANTHER" id="PTHR15741">
    <property type="entry name" value="BASIC HELIX-LOOP-HELIX ZIP TRANSCRIPTION FACTOR"/>
    <property type="match status" value="1"/>
</dbReference>
<keyword evidence="2" id="KW-0805">Transcription regulation</keyword>
<dbReference type="EMBL" id="MCGE01000012">
    <property type="protein sequence ID" value="ORZ15963.1"/>
    <property type="molecule type" value="Genomic_DNA"/>
</dbReference>
<dbReference type="InterPro" id="IPR052207">
    <property type="entry name" value="Max-like/E-box_TFs"/>
</dbReference>
<dbReference type="GO" id="GO:0000978">
    <property type="term" value="F:RNA polymerase II cis-regulatory region sequence-specific DNA binding"/>
    <property type="evidence" value="ECO:0007669"/>
    <property type="project" value="TreeGrafter"/>
</dbReference>
<dbReference type="AlphaFoldDB" id="A0A1X2IGB0"/>
<protein>
    <recommendedName>
        <fullName evidence="7">BHLH domain-containing protein</fullName>
    </recommendedName>
</protein>
<dbReference type="OrthoDB" id="5778525at2759"/>
<dbReference type="Gene3D" id="4.10.280.10">
    <property type="entry name" value="Helix-loop-helix DNA-binding domain"/>
    <property type="match status" value="1"/>
</dbReference>
<feature type="compositionally biased region" description="Low complexity" evidence="6">
    <location>
        <begin position="366"/>
        <end position="405"/>
    </location>
</feature>
<evidence type="ECO:0000313" key="9">
    <source>
        <dbReference type="Proteomes" id="UP000193560"/>
    </source>
</evidence>
<evidence type="ECO:0000256" key="6">
    <source>
        <dbReference type="SAM" id="MobiDB-lite"/>
    </source>
</evidence>
<evidence type="ECO:0000256" key="5">
    <source>
        <dbReference type="ARBA" id="ARBA00023242"/>
    </source>
</evidence>
<evidence type="ECO:0000259" key="7">
    <source>
        <dbReference type="PROSITE" id="PS50888"/>
    </source>
</evidence>
<feature type="region of interest" description="Disordered" evidence="6">
    <location>
        <begin position="342"/>
        <end position="428"/>
    </location>
</feature>
<accession>A0A1X2IGB0</accession>
<feature type="domain" description="BHLH" evidence="7">
    <location>
        <begin position="194"/>
        <end position="245"/>
    </location>
</feature>
<dbReference type="SUPFAM" id="SSF47459">
    <property type="entry name" value="HLH, helix-loop-helix DNA-binding domain"/>
    <property type="match status" value="1"/>
</dbReference>